<feature type="domain" description="Laminin G" evidence="8">
    <location>
        <begin position="1575"/>
        <end position="1734"/>
    </location>
</feature>
<proteinExistence type="predicted"/>
<dbReference type="InterPro" id="IPR013320">
    <property type="entry name" value="ConA-like_dom_sf"/>
</dbReference>
<dbReference type="PRINTS" id="PR00011">
    <property type="entry name" value="EGFLAMININ"/>
</dbReference>
<evidence type="ECO:0000313" key="11">
    <source>
        <dbReference type="EMBL" id="CAH0689385.1"/>
    </source>
</evidence>
<name>A0ABN8EB30_CHISP</name>
<feature type="domain" description="Laminin G" evidence="8">
    <location>
        <begin position="1390"/>
        <end position="1570"/>
    </location>
</feature>
<evidence type="ECO:0000259" key="8">
    <source>
        <dbReference type="PROSITE" id="PS50025"/>
    </source>
</evidence>
<sequence length="1737" mass="185252">MAALQRVDRLLLRLTTRAPLARDHVHALLLNVSLDTAIPGLSRSAPALGVEMCECSSAYSAPSCQLPAPGFWMPPVAVRFSNVAGTIVIHMEGTARPCDCNGRATACDPNTGACLNCTENTGGPRCSECAAGHYGRPGAGGTGGCQPCPCPSRAANYANACTMHAGRLQCLCKPGFAGLECERCASGWYRSGGGACVECGCDPRGALTDACDATGRCTCRAGAAGLRCDRCAAPRAYLHAPGDCRACDNCTQTLLDSVEQLTRELRTRADPTELSRIPKPFPALLEFAHNASLSRSTLDSLNQDMMNSRIIKPTIHDLEEKEHEIFTEANKLKSEASTLEKHAHYLSLESMSGLEEVLRLKNRLGEQVIELGEFTFGDKHLSARKALKDAKHLLREIKDFKISDFLGGANDVFDSATLQSTAVQEYDYRLQDTQKRVSEIKNALEHWERKSEDLQRLGNIVWGAGDVVAAVGKTVKPRLSALRDTALRCRLLLEDITSLSPKNLTDEVGSSLLRAQSLAIRFPSMAAELKVLTLAAEEKEGILYSLTPQYRTKYLEPVERHVADLGDKAKQYKSVFAGARSAASLGVSAAHAWGSVASGVRDAAATAAAAAAAASAAAATFSRDSAPRAAAAGIAASTELKRRAANLLAESDELRNRLESLSRAGDVVSVSLRALGWGERSLGARPRARVSDALQEAGARADRVFGTMRALYEHAAELRRRARYSLRRSLADLQRHGDTQLGAAQEHVSQIRGNTLRGSELAEALAAAAAARAREHAAAQGTISPALSALRDKVARAKHAAHSISVSLTSAEGAAVGCSRAYSLTDAAPSAARVTVTVSFATVRDGPLILLTDDTQESEKYMKLSVVKKALRLVWDLGAGEGVISHPEVLQPAHDDADSTTYGIEIERVWNTVTLRVERLDGGISPTTFSNSSGAGGTQFTPTTLWLGSSGGGSGLPGCVHGVQYDGASLGLWNFRHQPPNAQCTGCTQRWRRSSRAGLGAGGDMVWLDGAGYAELPGGRRTDRRHFSVAFTFRTRDPHALLFTALDEPNNRSVSVIMRDCRVVFLVQYSGARLEIADRANHCDGQLAHVQAARVFAGNKLERGSLRVNGAETLGSAEPPVVSAAALPELGGARYWAGGRPPGAPALAPPLRGCLGGLTVDRHLYSLLDTPARHGLEPSCEPRMVRSAAFEGSGFIELSSPALKRKSSIGISFRARGPGLLLYRTPDMADAANTEHENHYLALMIIEGDLQLIAAAGKAELRLRTNGTKFDDDHLHAVRIIRVHKQLELWVDDVLETHGTLAGGAIPARPHGLFLGGVNDTMGGYNASFPTTGFTGTIADVIVDAQLVGLETARSWHGAREGRGAGAARGAGGAPRPLHAAPDDAAPCTKSASYTVEAGAVKFGDAPWSHAALRLPAKGRGLVFSLEFRTFQPDGLLVLAPGSKAKPKHYLALMIREGKLKLVVRGRKRRELSLVAFVADGTWRSVSVSVSRTRVALWSGSQSARAATVGPARARRLYVGGLPAPAAPRALPPAIVRVGGFVGCVRKVTLNNRAEDLVRDARDHHAVGQCFPDVEQAAYFAGDAYASVSDVEFGSEVRVRFRSAASRALLLAADGLLLELRDGKVVLTRYSSTGEVRGRAEAGRGLCDARWHWAGVKGTAVWADDGPPARLPPALLPDAPRLPRLYVAGAPEGTADLPDGGRENFKGCIAEVWVGGRLRPWSEMNTHHVLLDSCPKR</sequence>
<feature type="domain" description="Laminin G" evidence="8">
    <location>
        <begin position="1187"/>
        <end position="1388"/>
    </location>
</feature>
<feature type="disulfide bond" evidence="5">
    <location>
        <begin position="199"/>
        <end position="211"/>
    </location>
</feature>
<dbReference type="Gene3D" id="2.10.25.10">
    <property type="entry name" value="Laminin"/>
    <property type="match status" value="3"/>
</dbReference>
<dbReference type="SMART" id="SM00282">
    <property type="entry name" value="LamG"/>
    <property type="match status" value="5"/>
</dbReference>
<dbReference type="InterPro" id="IPR050372">
    <property type="entry name" value="Neurexin-related_CASP"/>
</dbReference>
<feature type="domain" description="Laminin G" evidence="8">
    <location>
        <begin position="805"/>
        <end position="987"/>
    </location>
</feature>
<organism evidence="11 12">
    <name type="scientific">Chilo suppressalis</name>
    <name type="common">Asiatic rice borer moth</name>
    <dbReference type="NCBI Taxonomy" id="168631"/>
    <lineage>
        <taxon>Eukaryota</taxon>
        <taxon>Metazoa</taxon>
        <taxon>Ecdysozoa</taxon>
        <taxon>Arthropoda</taxon>
        <taxon>Hexapoda</taxon>
        <taxon>Insecta</taxon>
        <taxon>Pterygota</taxon>
        <taxon>Neoptera</taxon>
        <taxon>Endopterygota</taxon>
        <taxon>Lepidoptera</taxon>
        <taxon>Glossata</taxon>
        <taxon>Ditrysia</taxon>
        <taxon>Pyraloidea</taxon>
        <taxon>Crambidae</taxon>
        <taxon>Crambinae</taxon>
        <taxon>Chilo</taxon>
    </lineage>
</organism>
<keyword evidence="3 5" id="KW-1015">Disulfide bond</keyword>
<dbReference type="PROSITE" id="PS01248">
    <property type="entry name" value="EGF_LAM_1"/>
    <property type="match status" value="2"/>
</dbReference>
<feature type="region of interest" description="Disordered" evidence="7">
    <location>
        <begin position="1359"/>
        <end position="1385"/>
    </location>
</feature>
<dbReference type="Pfam" id="PF00053">
    <property type="entry name" value="EGF_laminin"/>
    <property type="match status" value="3"/>
</dbReference>
<gene>
    <name evidence="11" type="ORF">CHILSU_LOCUS7896</name>
</gene>
<dbReference type="Proteomes" id="UP001153292">
    <property type="component" value="Chromosome 3"/>
</dbReference>
<feature type="disulfide bond" evidence="5">
    <location>
        <begin position="219"/>
        <end position="228"/>
    </location>
</feature>
<keyword evidence="1" id="KW-0732">Signal</keyword>
<feature type="coiled-coil region" evidence="6">
    <location>
        <begin position="430"/>
        <end position="457"/>
    </location>
</feature>
<evidence type="ECO:0008006" key="13">
    <source>
        <dbReference type="Google" id="ProtNLM"/>
    </source>
</evidence>
<keyword evidence="12" id="KW-1185">Reference proteome</keyword>
<keyword evidence="6" id="KW-0175">Coiled coil</keyword>
<evidence type="ECO:0000259" key="10">
    <source>
        <dbReference type="PROSITE" id="PS51115"/>
    </source>
</evidence>
<dbReference type="CDD" id="cd00110">
    <property type="entry name" value="LamG"/>
    <property type="match status" value="4"/>
</dbReference>
<reference evidence="11" key="1">
    <citation type="submission" date="2021-12" db="EMBL/GenBank/DDBJ databases">
        <authorList>
            <person name="King R."/>
        </authorList>
    </citation>
    <scope>NUCLEOTIDE SEQUENCE</scope>
</reference>
<dbReference type="SUPFAM" id="SSF49899">
    <property type="entry name" value="Concanavalin A-like lectins/glucanases"/>
    <property type="match status" value="5"/>
</dbReference>
<dbReference type="SMART" id="SM00180">
    <property type="entry name" value="EGF_Lam"/>
    <property type="match status" value="3"/>
</dbReference>
<dbReference type="SUPFAM" id="SSF57196">
    <property type="entry name" value="EGF/Laminin"/>
    <property type="match status" value="1"/>
</dbReference>
<feature type="domain" description="Laminin G" evidence="8">
    <location>
        <begin position="1003"/>
        <end position="1180"/>
    </location>
</feature>
<dbReference type="Gene3D" id="2.60.120.200">
    <property type="match status" value="5"/>
</dbReference>
<dbReference type="InterPro" id="IPR000034">
    <property type="entry name" value="Laminin_IV"/>
</dbReference>
<evidence type="ECO:0000256" key="4">
    <source>
        <dbReference type="ARBA" id="ARBA00023180"/>
    </source>
</evidence>
<keyword evidence="2" id="KW-0677">Repeat</keyword>
<evidence type="ECO:0000256" key="3">
    <source>
        <dbReference type="ARBA" id="ARBA00023157"/>
    </source>
</evidence>
<feature type="coiled-coil region" evidence="6">
    <location>
        <begin position="637"/>
        <end position="664"/>
    </location>
</feature>
<keyword evidence="4" id="KW-0325">Glycoprotein</keyword>
<feature type="disulfide bond" evidence="5">
    <location>
        <begin position="117"/>
        <end position="126"/>
    </location>
</feature>
<evidence type="ECO:0000256" key="6">
    <source>
        <dbReference type="SAM" id="Coils"/>
    </source>
</evidence>
<dbReference type="PROSITE" id="PS51115">
    <property type="entry name" value="LAMININ_IVA"/>
    <property type="match status" value="1"/>
</dbReference>
<feature type="domain" description="Laminin IV type A" evidence="10">
    <location>
        <begin position="1"/>
        <end position="52"/>
    </location>
</feature>
<dbReference type="InterPro" id="IPR002049">
    <property type="entry name" value="LE_dom"/>
</dbReference>
<evidence type="ECO:0000256" key="1">
    <source>
        <dbReference type="ARBA" id="ARBA00022729"/>
    </source>
</evidence>
<dbReference type="Pfam" id="PF02210">
    <property type="entry name" value="Laminin_G_2"/>
    <property type="match status" value="4"/>
</dbReference>
<accession>A0ABN8EB30</accession>
<evidence type="ECO:0000313" key="12">
    <source>
        <dbReference type="Proteomes" id="UP001153292"/>
    </source>
</evidence>
<protein>
    <recommendedName>
        <fullName evidence="13">Laminin G domain-containing protein</fullName>
    </recommendedName>
</protein>
<feature type="domain" description="Laminin EGF-like" evidence="9">
    <location>
        <begin position="199"/>
        <end position="246"/>
    </location>
</feature>
<dbReference type="InterPro" id="IPR001791">
    <property type="entry name" value="Laminin_G"/>
</dbReference>
<evidence type="ECO:0000256" key="5">
    <source>
        <dbReference type="PROSITE-ProRule" id="PRU00460"/>
    </source>
</evidence>
<dbReference type="PROSITE" id="PS50025">
    <property type="entry name" value="LAM_G_DOMAIN"/>
    <property type="match status" value="5"/>
</dbReference>
<dbReference type="CDD" id="cd00055">
    <property type="entry name" value="EGF_Lam"/>
    <property type="match status" value="3"/>
</dbReference>
<feature type="compositionally biased region" description="Gly residues" evidence="7">
    <location>
        <begin position="1364"/>
        <end position="1373"/>
    </location>
</feature>
<evidence type="ECO:0000256" key="7">
    <source>
        <dbReference type="SAM" id="MobiDB-lite"/>
    </source>
</evidence>
<dbReference type="PROSITE" id="PS50027">
    <property type="entry name" value="EGF_LAM_2"/>
    <property type="match status" value="2"/>
</dbReference>
<comment type="caution">
    <text evidence="5">Lacks conserved residue(s) required for the propagation of feature annotation.</text>
</comment>
<dbReference type="EMBL" id="OU963896">
    <property type="protein sequence ID" value="CAH0689385.1"/>
    <property type="molecule type" value="Genomic_DNA"/>
</dbReference>
<evidence type="ECO:0000256" key="2">
    <source>
        <dbReference type="ARBA" id="ARBA00022737"/>
    </source>
</evidence>
<dbReference type="PANTHER" id="PTHR15036:SF49">
    <property type="entry name" value="AXOTACTIN"/>
    <property type="match status" value="1"/>
</dbReference>
<dbReference type="PANTHER" id="PTHR15036">
    <property type="entry name" value="PIKACHURIN-LIKE PROTEIN"/>
    <property type="match status" value="1"/>
</dbReference>
<evidence type="ECO:0000259" key="9">
    <source>
        <dbReference type="PROSITE" id="PS50027"/>
    </source>
</evidence>
<keyword evidence="5" id="KW-0424">Laminin EGF-like domain</keyword>
<feature type="domain" description="Laminin EGF-like" evidence="9">
    <location>
        <begin position="98"/>
        <end position="147"/>
    </location>
</feature>